<evidence type="ECO:0008006" key="4">
    <source>
        <dbReference type="Google" id="ProtNLM"/>
    </source>
</evidence>
<sequence>MLSKQSENCSVTDYSRKEIIEELNHILSSPLFSRSVVLTNFLKFIVEETLNGKTEGLKEYTIAVNALGKPSDFNPQIDAIVRIHAGRLRRLLKEYYDDLGKFDTIKIEVVKGTYVPIFRTNFIPEKKSDVSIGKMPNQFSRAKLTLAVLPFRNLCPNGEYQFFADGFGEELTRTFSNFQDIAVVAHHSTRIYASNHADVRIIGSDLGVHYLITGSVKRSSTAIRINVALIETMKGMQVWSETYNHELNIDNLIDIQDQIISNVCSILGGYYGFIIHENWKTHRKTILSVDSFDAALWNYYLHMNFSLETYMQTRLALEEALKINPNYATGLAMLSELYLDAYSLGFPTVTEPVKEAYELAKKAVKMDPQCQHAYQQLGWANIYMKRKEEAIKALEYCLSLNPSSVSTIGTVGFGMACVGEYDRALELLLQSLDLNPHCPWWFYLGFFFVYYHNGDYVKALDYANKIETMDVFYEPLSKAIAKAQLGLLPEIGEDVNILTDKYSDILANLKAALSTTLYDTDLVEKIIEGCKKAGLIVGEKN</sequence>
<dbReference type="PROSITE" id="PS50005">
    <property type="entry name" value="TPR"/>
    <property type="match status" value="1"/>
</dbReference>
<dbReference type="RefSeq" id="WP_376860958.1">
    <property type="nucleotide sequence ID" value="NZ_JBHSLA010000004.1"/>
</dbReference>
<gene>
    <name evidence="2" type="ORF">ACFPH8_11100</name>
</gene>
<dbReference type="Gene3D" id="1.25.40.10">
    <property type="entry name" value="Tetratricopeptide repeat domain"/>
    <property type="match status" value="1"/>
</dbReference>
<accession>A0ABW0C6P3</accession>
<keyword evidence="1" id="KW-0802">TPR repeat</keyword>
<protein>
    <recommendedName>
        <fullName evidence="4">TolB amino-terminal domain-containing protein</fullName>
    </recommendedName>
</protein>
<dbReference type="InterPro" id="IPR011990">
    <property type="entry name" value="TPR-like_helical_dom_sf"/>
</dbReference>
<dbReference type="PANTHER" id="PTHR12558:SF13">
    <property type="entry name" value="CELL DIVISION CYCLE PROTEIN 27 HOMOLOG"/>
    <property type="match status" value="1"/>
</dbReference>
<dbReference type="InterPro" id="IPR019734">
    <property type="entry name" value="TPR_rpt"/>
</dbReference>
<evidence type="ECO:0000256" key="1">
    <source>
        <dbReference type="PROSITE-ProRule" id="PRU00339"/>
    </source>
</evidence>
<dbReference type="EMBL" id="JBHSLA010000004">
    <property type="protein sequence ID" value="MFC5195879.1"/>
    <property type="molecule type" value="Genomic_DNA"/>
</dbReference>
<feature type="repeat" description="TPR" evidence="1">
    <location>
        <begin position="371"/>
        <end position="404"/>
    </location>
</feature>
<evidence type="ECO:0000313" key="3">
    <source>
        <dbReference type="Proteomes" id="UP001596162"/>
    </source>
</evidence>
<keyword evidence="3" id="KW-1185">Reference proteome</keyword>
<comment type="caution">
    <text evidence="2">The sequence shown here is derived from an EMBL/GenBank/DDBJ whole genome shotgun (WGS) entry which is preliminary data.</text>
</comment>
<proteinExistence type="predicted"/>
<dbReference type="Pfam" id="PF13181">
    <property type="entry name" value="TPR_8"/>
    <property type="match status" value="1"/>
</dbReference>
<reference evidence="3" key="1">
    <citation type="journal article" date="2019" name="Int. J. Syst. Evol. Microbiol.">
        <title>The Global Catalogue of Microorganisms (GCM) 10K type strain sequencing project: providing services to taxonomists for standard genome sequencing and annotation.</title>
        <authorList>
            <consortium name="The Broad Institute Genomics Platform"/>
            <consortium name="The Broad Institute Genome Sequencing Center for Infectious Disease"/>
            <person name="Wu L."/>
            <person name="Ma J."/>
        </authorList>
    </citation>
    <scope>NUCLEOTIDE SEQUENCE [LARGE SCALE GENOMIC DNA]</scope>
    <source>
        <strain evidence="3">JCM 17978</strain>
    </source>
</reference>
<dbReference type="PANTHER" id="PTHR12558">
    <property type="entry name" value="CELL DIVISION CYCLE 16,23,27"/>
    <property type="match status" value="1"/>
</dbReference>
<dbReference type="Proteomes" id="UP001596162">
    <property type="component" value="Unassembled WGS sequence"/>
</dbReference>
<organism evidence="2 3">
    <name type="scientific">Bizionia hallyeonensis</name>
    <dbReference type="NCBI Taxonomy" id="1123757"/>
    <lineage>
        <taxon>Bacteria</taxon>
        <taxon>Pseudomonadati</taxon>
        <taxon>Bacteroidota</taxon>
        <taxon>Flavobacteriia</taxon>
        <taxon>Flavobacteriales</taxon>
        <taxon>Flavobacteriaceae</taxon>
        <taxon>Bizionia</taxon>
    </lineage>
</organism>
<name>A0ABW0C6P3_9FLAO</name>
<evidence type="ECO:0000313" key="2">
    <source>
        <dbReference type="EMBL" id="MFC5195879.1"/>
    </source>
</evidence>
<dbReference type="SUPFAM" id="SSF48452">
    <property type="entry name" value="TPR-like"/>
    <property type="match status" value="1"/>
</dbReference>